<dbReference type="AlphaFoldDB" id="A0A8T0BZ24"/>
<feature type="compositionally biased region" description="Acidic residues" evidence="1">
    <location>
        <begin position="256"/>
        <end position="277"/>
    </location>
</feature>
<dbReference type="OrthoDB" id="8942276at2759"/>
<dbReference type="EMBL" id="JABFDY010000001">
    <property type="protein sequence ID" value="KAF7711006.1"/>
    <property type="molecule type" value="Genomic_DNA"/>
</dbReference>
<evidence type="ECO:0008006" key="4">
    <source>
        <dbReference type="Google" id="ProtNLM"/>
    </source>
</evidence>
<feature type="region of interest" description="Disordered" evidence="1">
    <location>
        <begin position="202"/>
        <end position="399"/>
    </location>
</feature>
<feature type="compositionally biased region" description="Polar residues" evidence="1">
    <location>
        <begin position="69"/>
        <end position="84"/>
    </location>
</feature>
<feature type="compositionally biased region" description="Acidic residues" evidence="1">
    <location>
        <begin position="204"/>
        <end position="214"/>
    </location>
</feature>
<feature type="compositionally biased region" description="Polar residues" evidence="1">
    <location>
        <begin position="139"/>
        <end position="149"/>
    </location>
</feature>
<keyword evidence="3" id="KW-1185">Reference proteome</keyword>
<evidence type="ECO:0000313" key="3">
    <source>
        <dbReference type="Proteomes" id="UP000606274"/>
    </source>
</evidence>
<feature type="compositionally biased region" description="Acidic residues" evidence="1">
    <location>
        <begin position="224"/>
        <end position="236"/>
    </location>
</feature>
<proteinExistence type="predicted"/>
<organism evidence="2 3">
    <name type="scientific">Silurus meridionalis</name>
    <name type="common">Southern catfish</name>
    <name type="synonym">Silurus soldatovi meridionalis</name>
    <dbReference type="NCBI Taxonomy" id="175797"/>
    <lineage>
        <taxon>Eukaryota</taxon>
        <taxon>Metazoa</taxon>
        <taxon>Chordata</taxon>
        <taxon>Craniata</taxon>
        <taxon>Vertebrata</taxon>
        <taxon>Euteleostomi</taxon>
        <taxon>Actinopterygii</taxon>
        <taxon>Neopterygii</taxon>
        <taxon>Teleostei</taxon>
        <taxon>Ostariophysi</taxon>
        <taxon>Siluriformes</taxon>
        <taxon>Siluridae</taxon>
        <taxon>Silurus</taxon>
    </lineage>
</organism>
<accession>A0A8T0BZ24</accession>
<evidence type="ECO:0000313" key="2">
    <source>
        <dbReference type="EMBL" id="KAF7711006.1"/>
    </source>
</evidence>
<dbReference type="InterPro" id="IPR024149">
    <property type="entry name" value="Paralemmin-3"/>
</dbReference>
<reference evidence="2" key="1">
    <citation type="submission" date="2020-08" db="EMBL/GenBank/DDBJ databases">
        <title>Chromosome-level assembly of Southern catfish (Silurus meridionalis) provides insights into visual adaptation to the nocturnal and benthic lifestyles.</title>
        <authorList>
            <person name="Zhang Y."/>
            <person name="Wang D."/>
            <person name="Peng Z."/>
        </authorList>
    </citation>
    <scope>NUCLEOTIDE SEQUENCE</scope>
    <source>
        <strain evidence="2">SWU-2019-XX</strain>
        <tissue evidence="2">Muscle</tissue>
    </source>
</reference>
<feature type="compositionally biased region" description="Basic and acidic residues" evidence="1">
    <location>
        <begin position="87"/>
        <end position="112"/>
    </location>
</feature>
<evidence type="ECO:0000256" key="1">
    <source>
        <dbReference type="SAM" id="MobiDB-lite"/>
    </source>
</evidence>
<protein>
    <recommendedName>
        <fullName evidence="4">Paralemmin 3</fullName>
    </recommendedName>
</protein>
<feature type="compositionally biased region" description="Basic and acidic residues" evidence="1">
    <location>
        <begin position="129"/>
        <end position="138"/>
    </location>
</feature>
<feature type="region of interest" description="Disordered" evidence="1">
    <location>
        <begin position="18"/>
        <end position="161"/>
    </location>
</feature>
<dbReference type="Proteomes" id="UP000606274">
    <property type="component" value="Unassembled WGS sequence"/>
</dbReference>
<sequence>MDEVEKYQQRLQAIAEKRRLQEEQDRAKRHLEDEKLRLQQMKRKSLRDQWLMEGPPLSPDSAGPRSPLWGTQAQQVEANINKLQSEIIEKKQKHKEDSSTSEQSHTDHHGNGEKTSAVTPPPSGSSENGEEKSAKPSHDTSLTNGTAQGEESHNAPLQHVTDVNTGAETLLFLGYVEAEPGQGLCEDADDVSEVIHAERVIIMEEGEEVTEELQDTQVKKVEEEEREEEREEEEAYEEKGGEEKGDEETKEKKEEIEDEQEEEQEEGGEEEREEANDADFQNHLESGELNAVEEEKRNTGVDLLNEDSRVNLHTHTDEEISVKTDADTDTNPNTDSRSALNTGFKPDADPAAETLPPSLSESSECAVSPTQTASGLNQNTAQKYPELNSSSANTAAQFHEIPLGTVEEEPLLAAKAEPLSDAGNPNRGEGAKTTTCRCCTVM</sequence>
<feature type="compositionally biased region" description="Polar residues" evidence="1">
    <location>
        <begin position="368"/>
        <end position="396"/>
    </location>
</feature>
<comment type="caution">
    <text evidence="2">The sequence shown here is derived from an EMBL/GenBank/DDBJ whole genome shotgun (WGS) entry which is preliminary data.</text>
</comment>
<gene>
    <name evidence="2" type="ORF">HF521_000017</name>
</gene>
<feature type="compositionally biased region" description="Basic and acidic residues" evidence="1">
    <location>
        <begin position="18"/>
        <end position="37"/>
    </location>
</feature>
<feature type="compositionally biased region" description="Basic and acidic residues" evidence="1">
    <location>
        <begin position="237"/>
        <end position="255"/>
    </location>
</feature>
<name>A0A8T0BZ24_SILME</name>
<dbReference type="PANTHER" id="PTHR47528:SF1">
    <property type="entry name" value="PARALEMMIN-3"/>
    <property type="match status" value="1"/>
</dbReference>
<dbReference type="PANTHER" id="PTHR47528">
    <property type="entry name" value="PARALEMMIN-3"/>
    <property type="match status" value="1"/>
</dbReference>
<feature type="compositionally biased region" description="Basic and acidic residues" evidence="1">
    <location>
        <begin position="306"/>
        <end position="326"/>
    </location>
</feature>
<feature type="compositionally biased region" description="Low complexity" evidence="1">
    <location>
        <begin position="355"/>
        <end position="364"/>
    </location>
</feature>